<dbReference type="Proteomes" id="UP000241788">
    <property type="component" value="Unassembled WGS sequence"/>
</dbReference>
<dbReference type="InterPro" id="IPR036291">
    <property type="entry name" value="NAD(P)-bd_dom_sf"/>
</dbReference>
<dbReference type="GO" id="GO:0016020">
    <property type="term" value="C:membrane"/>
    <property type="evidence" value="ECO:0007669"/>
    <property type="project" value="TreeGrafter"/>
</dbReference>
<sequence>MSEFAGKPLDGRVVLIVGATGGLGEAASVAAARAGATVVLLGRNVRRLNKVYDAVTAAGGEAMLYPMDLEGASPDDHLDMAERLKETFGRLDGLLHVAAEFRGLTPLEYTDPAQIARAMHINVTAPIWLTSAVLPVMKLSDDASVVFVVDDVDHVGKAHWGPYAAAQQARAALVPMWAKETEGSSVRIAGLQPGPMRTALRAKATVEDIDSRLRDPEAYAADCVRLLSAAGRGAHGHIERVLAPEPTPTRVALSVLSS</sequence>
<evidence type="ECO:0000256" key="2">
    <source>
        <dbReference type="ARBA" id="ARBA00023002"/>
    </source>
</evidence>
<keyword evidence="2" id="KW-0560">Oxidoreductase</keyword>
<dbReference type="EMBL" id="FTLW01000001">
    <property type="protein sequence ID" value="SIP94631.1"/>
    <property type="molecule type" value="Genomic_DNA"/>
</dbReference>
<dbReference type="Pfam" id="PF00106">
    <property type="entry name" value="adh_short"/>
    <property type="match status" value="1"/>
</dbReference>
<comment type="similarity">
    <text evidence="1">Belongs to the short-chain dehydrogenases/reductases (SDR) family.</text>
</comment>
<accession>A0A1N6NRC8</accession>
<dbReference type="PRINTS" id="PR00081">
    <property type="entry name" value="GDHRDH"/>
</dbReference>
<dbReference type="STRING" id="1604334.SAMN05421546_0352"/>
<dbReference type="GO" id="GO:0016491">
    <property type="term" value="F:oxidoreductase activity"/>
    <property type="evidence" value="ECO:0007669"/>
    <property type="project" value="UniProtKB-KW"/>
</dbReference>
<evidence type="ECO:0000313" key="4">
    <source>
        <dbReference type="Proteomes" id="UP000241788"/>
    </source>
</evidence>
<gene>
    <name evidence="3" type="ORF">SAMN05421546_0352</name>
</gene>
<dbReference type="InterPro" id="IPR002347">
    <property type="entry name" value="SDR_fam"/>
</dbReference>
<protein>
    <submittedName>
        <fullName evidence="3">Short-chain dehydrogenase</fullName>
    </submittedName>
</protein>
<evidence type="ECO:0000256" key="1">
    <source>
        <dbReference type="ARBA" id="ARBA00006484"/>
    </source>
</evidence>
<evidence type="ECO:0000313" key="3">
    <source>
        <dbReference type="EMBL" id="SIP94631.1"/>
    </source>
</evidence>
<keyword evidence="4" id="KW-1185">Reference proteome</keyword>
<proteinExistence type="inferred from homology"/>
<dbReference type="SUPFAM" id="SSF51735">
    <property type="entry name" value="NAD(P)-binding Rossmann-fold domains"/>
    <property type="match status" value="1"/>
</dbReference>
<dbReference type="AlphaFoldDB" id="A0A1N6NRC8"/>
<dbReference type="RefSeq" id="WP_076584744.1">
    <property type="nucleotide sequence ID" value="NZ_FTLW01000001.1"/>
</dbReference>
<name>A0A1N6NRC8_9GAMM</name>
<dbReference type="PANTHER" id="PTHR44196">
    <property type="entry name" value="DEHYDROGENASE/REDUCTASE SDR FAMILY MEMBER 7B"/>
    <property type="match status" value="1"/>
</dbReference>
<dbReference type="Gene3D" id="3.40.50.720">
    <property type="entry name" value="NAD(P)-binding Rossmann-like Domain"/>
    <property type="match status" value="1"/>
</dbReference>
<reference evidence="4" key="1">
    <citation type="submission" date="2017-01" db="EMBL/GenBank/DDBJ databases">
        <authorList>
            <person name="Varghese N."/>
            <person name="Submissions S."/>
        </authorList>
    </citation>
    <scope>NUCLEOTIDE SEQUENCE [LARGE SCALE GENOMIC DNA]</scope>
    <source>
        <strain evidence="4">UM1</strain>
    </source>
</reference>
<dbReference type="PANTHER" id="PTHR44196:SF4">
    <property type="entry name" value="SHORT CHAIN DEHYDROGENASE"/>
    <property type="match status" value="1"/>
</dbReference>
<organism evidence="3 4">
    <name type="scientific">Solilutibacter tolerans</name>
    <dbReference type="NCBI Taxonomy" id="1604334"/>
    <lineage>
        <taxon>Bacteria</taxon>
        <taxon>Pseudomonadati</taxon>
        <taxon>Pseudomonadota</taxon>
        <taxon>Gammaproteobacteria</taxon>
        <taxon>Lysobacterales</taxon>
        <taxon>Lysobacteraceae</taxon>
        <taxon>Solilutibacter</taxon>
    </lineage>
</organism>
<dbReference type="OrthoDB" id="9790785at2"/>